<dbReference type="InterPro" id="IPR036612">
    <property type="entry name" value="KH_dom_type_1_sf"/>
</dbReference>
<dbReference type="GO" id="GO:0048170">
    <property type="term" value="P:positive regulation of long-term neuronal synaptic plasticity"/>
    <property type="evidence" value="ECO:0007669"/>
    <property type="project" value="TreeGrafter"/>
</dbReference>
<dbReference type="SMART" id="SM00322">
    <property type="entry name" value="KH"/>
    <property type="match status" value="2"/>
</dbReference>
<keyword evidence="1" id="KW-0694">RNA-binding</keyword>
<feature type="domain" description="K Homology" evidence="3">
    <location>
        <begin position="338"/>
        <end position="406"/>
    </location>
</feature>
<dbReference type="GO" id="GO:0010494">
    <property type="term" value="C:cytoplasmic stress granule"/>
    <property type="evidence" value="ECO:0007669"/>
    <property type="project" value="TreeGrafter"/>
</dbReference>
<dbReference type="SUPFAM" id="SSF54791">
    <property type="entry name" value="Eukaryotic type KH-domain (KH-domain type I)"/>
    <property type="match status" value="2"/>
</dbReference>
<dbReference type="GO" id="GO:0045727">
    <property type="term" value="P:positive regulation of translation"/>
    <property type="evidence" value="ECO:0007669"/>
    <property type="project" value="TreeGrafter"/>
</dbReference>
<dbReference type="InterPro" id="IPR004087">
    <property type="entry name" value="KH_dom"/>
</dbReference>
<dbReference type="PANTHER" id="PTHR10603:SF7">
    <property type="entry name" value="FRAGILE X MESSENGER RIBONUCLEOPROTEIN 1 HOMOLOG"/>
    <property type="match status" value="1"/>
</dbReference>
<evidence type="ECO:0000256" key="1">
    <source>
        <dbReference type="PROSITE-ProRule" id="PRU00117"/>
    </source>
</evidence>
<reference evidence="4" key="1">
    <citation type="submission" date="2019-11" db="UniProtKB">
        <authorList>
            <consortium name="WormBaseParasite"/>
        </authorList>
    </citation>
    <scope>IDENTIFICATION</scope>
</reference>
<feature type="compositionally biased region" description="Polar residues" evidence="2">
    <location>
        <begin position="452"/>
        <end position="473"/>
    </location>
</feature>
<evidence type="ECO:0000313" key="4">
    <source>
        <dbReference type="WBParaSite" id="MCU_006994-RA"/>
    </source>
</evidence>
<proteinExistence type="predicted"/>
<dbReference type="PROSITE" id="PS50084">
    <property type="entry name" value="KH_TYPE_1"/>
    <property type="match status" value="2"/>
</dbReference>
<evidence type="ECO:0000256" key="2">
    <source>
        <dbReference type="SAM" id="MobiDB-lite"/>
    </source>
</evidence>
<dbReference type="Gene3D" id="3.30.1370.10">
    <property type="entry name" value="K Homology domain, type 1"/>
    <property type="match status" value="2"/>
</dbReference>
<dbReference type="CDD" id="cd22426">
    <property type="entry name" value="KH_I_FMR1_FXR_rpt2"/>
    <property type="match status" value="1"/>
</dbReference>
<dbReference type="GO" id="GO:0045182">
    <property type="term" value="F:translation regulator activity"/>
    <property type="evidence" value="ECO:0007669"/>
    <property type="project" value="TreeGrafter"/>
</dbReference>
<dbReference type="GO" id="GO:0043005">
    <property type="term" value="C:neuron projection"/>
    <property type="evidence" value="ECO:0007669"/>
    <property type="project" value="TreeGrafter"/>
</dbReference>
<protein>
    <submittedName>
        <fullName evidence="4">Agenet-like domain-containing protein</fullName>
    </submittedName>
</protein>
<dbReference type="CDD" id="cd20403">
    <property type="entry name" value="Tudor_Agenet_FMRP-like_rpt2"/>
    <property type="match status" value="1"/>
</dbReference>
<name>A0A5K3FDM7_MESCO</name>
<feature type="compositionally biased region" description="Low complexity" evidence="2">
    <location>
        <begin position="514"/>
        <end position="524"/>
    </location>
</feature>
<feature type="region of interest" description="Disordered" evidence="2">
    <location>
        <begin position="418"/>
        <end position="605"/>
    </location>
</feature>
<organism evidence="4">
    <name type="scientific">Mesocestoides corti</name>
    <name type="common">Flatworm</name>
    <dbReference type="NCBI Taxonomy" id="53468"/>
    <lineage>
        <taxon>Eukaryota</taxon>
        <taxon>Metazoa</taxon>
        <taxon>Spiralia</taxon>
        <taxon>Lophotrochozoa</taxon>
        <taxon>Platyhelminthes</taxon>
        <taxon>Cestoda</taxon>
        <taxon>Eucestoda</taxon>
        <taxon>Cyclophyllidea</taxon>
        <taxon>Mesocestoididae</taxon>
        <taxon>Mesocestoides</taxon>
    </lineage>
</organism>
<dbReference type="GO" id="GO:0003730">
    <property type="term" value="F:mRNA 3'-UTR binding"/>
    <property type="evidence" value="ECO:0007669"/>
    <property type="project" value="TreeGrafter"/>
</dbReference>
<dbReference type="AlphaFoldDB" id="A0A5K3FDM7"/>
<feature type="domain" description="K Homology" evidence="3">
    <location>
        <begin position="270"/>
        <end position="337"/>
    </location>
</feature>
<dbReference type="InterPro" id="IPR004088">
    <property type="entry name" value="KH_dom_type_1"/>
</dbReference>
<accession>A0A5K3FDM7</accession>
<sequence length="605" mass="65993">MDSGIPVELVGSFGELYPGYIVGFRAPDSFKFRFVGEDSPGLPAEINASPCRLRKPPRGNVHTISASIVSVGLEVEVLAGKPVNDDGFNHLFYQTGELPPSWWPAHVVKQRGDFVVVEFDIRESHEHPPVFPQPLLDGVAENNQIRPKSSQKQLTESDFFYHVLDIPKELVGLFIDPSNVQHIVRACGQPMLICQVSTYMNLPKELGNVDLSDESKSKFLITCTSPETITKAKTLGHDVIRMLRQKYSILNQINEISRRIKGTQPCKFDSLICEEFSVEPDLVGQSIGASGANIRQARKVDGVVSVVLNPDTCTFRVSGKTREAVENARKMLEYATEVMQVPRQYVARIIGQKNRQIQALVDLVGLAKIRVQAADEATVPNCVPFAFTGTRSAINDAKLLINFNIENLKEIDQLQASVAPHGRNGGGHQHKKRDASSKSTSDCIKGERRFRVQQTDNGQATDSGMTTATTFNGDTAKGSRGGRTTDTAAEQSDPPPHRHPPRPSNPPRKNKQQARVAAVVGGAVLPSFPGQNSLPPPAPKPEEVQKPGNPTCDTNQRPGPKRGKGSGRHDTGGGRHQASQAVNQPREYSGDVPISDCHLGEPSCS</sequence>
<dbReference type="GO" id="GO:0098793">
    <property type="term" value="C:presynapse"/>
    <property type="evidence" value="ECO:0007669"/>
    <property type="project" value="GOC"/>
</dbReference>
<dbReference type="Gene3D" id="2.30.30.140">
    <property type="match status" value="1"/>
</dbReference>
<dbReference type="GO" id="GO:0099577">
    <property type="term" value="P:regulation of translation at presynapse, modulating synaptic transmission"/>
    <property type="evidence" value="ECO:0007669"/>
    <property type="project" value="TreeGrafter"/>
</dbReference>
<dbReference type="GO" id="GO:0005634">
    <property type="term" value="C:nucleus"/>
    <property type="evidence" value="ECO:0007669"/>
    <property type="project" value="TreeGrafter"/>
</dbReference>
<dbReference type="GO" id="GO:0043488">
    <property type="term" value="P:regulation of mRNA stability"/>
    <property type="evidence" value="ECO:0007669"/>
    <property type="project" value="TreeGrafter"/>
</dbReference>
<dbReference type="InterPro" id="IPR040148">
    <property type="entry name" value="FMR1"/>
</dbReference>
<dbReference type="GO" id="GO:0048513">
    <property type="term" value="P:animal organ development"/>
    <property type="evidence" value="ECO:0007669"/>
    <property type="project" value="TreeGrafter"/>
</dbReference>
<evidence type="ECO:0000259" key="3">
    <source>
        <dbReference type="SMART" id="SM00322"/>
    </source>
</evidence>
<dbReference type="PANTHER" id="PTHR10603">
    <property type="entry name" value="FRAGILE X MENTAL RETARDATION SYNDROME-RELATED PROTEIN"/>
    <property type="match status" value="1"/>
</dbReference>
<dbReference type="GO" id="GO:0051028">
    <property type="term" value="P:mRNA transport"/>
    <property type="evidence" value="ECO:0007669"/>
    <property type="project" value="TreeGrafter"/>
</dbReference>
<dbReference type="WBParaSite" id="MCU_006994-RA">
    <property type="protein sequence ID" value="MCU_006994-RA"/>
    <property type="gene ID" value="MCU_006994"/>
</dbReference>
<dbReference type="Pfam" id="PF00013">
    <property type="entry name" value="KH_1"/>
    <property type="match status" value="2"/>
</dbReference>